<dbReference type="EMBL" id="JARKNE010000009">
    <property type="protein sequence ID" value="KAK5804034.1"/>
    <property type="molecule type" value="Genomic_DNA"/>
</dbReference>
<evidence type="ECO:0008006" key="3">
    <source>
        <dbReference type="Google" id="ProtNLM"/>
    </source>
</evidence>
<dbReference type="PANTHER" id="PTHR34676">
    <property type="entry name" value="DUF4219 DOMAIN-CONTAINING PROTEIN-RELATED"/>
    <property type="match status" value="1"/>
</dbReference>
<evidence type="ECO:0000313" key="1">
    <source>
        <dbReference type="EMBL" id="KAK5804034.1"/>
    </source>
</evidence>
<name>A0ABR0NSB5_GOSAR</name>
<accession>A0ABR0NSB5</accession>
<dbReference type="Pfam" id="PF14223">
    <property type="entry name" value="Retrotran_gag_2"/>
    <property type="match status" value="1"/>
</dbReference>
<dbReference type="Proteomes" id="UP001358586">
    <property type="component" value="Chromosome 9"/>
</dbReference>
<dbReference type="PANTHER" id="PTHR34676:SF8">
    <property type="entry name" value="TRANSMEMBRANE PROTEIN"/>
    <property type="match status" value="1"/>
</dbReference>
<evidence type="ECO:0000313" key="2">
    <source>
        <dbReference type="Proteomes" id="UP001358586"/>
    </source>
</evidence>
<reference evidence="1 2" key="1">
    <citation type="submission" date="2023-03" db="EMBL/GenBank/DDBJ databases">
        <title>WGS of Gossypium arboreum.</title>
        <authorList>
            <person name="Yu D."/>
        </authorList>
    </citation>
    <scope>NUCLEOTIDE SEQUENCE [LARGE SCALE GENOMIC DNA]</scope>
    <source>
        <tissue evidence="1">Leaf</tissue>
    </source>
</reference>
<proteinExistence type="predicted"/>
<gene>
    <name evidence="1" type="ORF">PVK06_031683</name>
</gene>
<protein>
    <recommendedName>
        <fullName evidence="3">UBN2 domain-containing protein</fullName>
    </recommendedName>
</protein>
<comment type="caution">
    <text evidence="1">The sequence shown here is derived from an EMBL/GenBank/DDBJ whole genome shotgun (WGS) entry which is preliminary data.</text>
</comment>
<sequence>MSFYNETPTFSGTNYNETNNYEVWRVITHRSSIPKKRAGDSIVLKEEDECDEVNVKKLNAKAMHTLFIGLNEHNRFSICGYAKEIWEKLKVTHKGTSRVKESRISLITLDYELFKAKPRKKIKDMSNRLTNIVNGLKALQTTYPNKEMVTKHAQ</sequence>
<keyword evidence="2" id="KW-1185">Reference proteome</keyword>
<organism evidence="1 2">
    <name type="scientific">Gossypium arboreum</name>
    <name type="common">Tree cotton</name>
    <name type="synonym">Gossypium nanking</name>
    <dbReference type="NCBI Taxonomy" id="29729"/>
    <lineage>
        <taxon>Eukaryota</taxon>
        <taxon>Viridiplantae</taxon>
        <taxon>Streptophyta</taxon>
        <taxon>Embryophyta</taxon>
        <taxon>Tracheophyta</taxon>
        <taxon>Spermatophyta</taxon>
        <taxon>Magnoliopsida</taxon>
        <taxon>eudicotyledons</taxon>
        <taxon>Gunneridae</taxon>
        <taxon>Pentapetalae</taxon>
        <taxon>rosids</taxon>
        <taxon>malvids</taxon>
        <taxon>Malvales</taxon>
        <taxon>Malvaceae</taxon>
        <taxon>Malvoideae</taxon>
        <taxon>Gossypium</taxon>
    </lineage>
</organism>